<evidence type="ECO:0000256" key="11">
    <source>
        <dbReference type="ARBA" id="ARBA00045497"/>
    </source>
</evidence>
<evidence type="ECO:0000256" key="2">
    <source>
        <dbReference type="ARBA" id="ARBA00009765"/>
    </source>
</evidence>
<evidence type="ECO:0000256" key="4">
    <source>
        <dbReference type="ARBA" id="ARBA00022475"/>
    </source>
</evidence>
<comment type="subcellular location">
    <subcellularLocation>
        <location evidence="1">Cell membrane</location>
        <topology evidence="1">Multi-pass membrane protein</topology>
    </subcellularLocation>
</comment>
<dbReference type="RefSeq" id="WP_142707114.1">
    <property type="nucleotide sequence ID" value="NZ_VIRS01000018.1"/>
</dbReference>
<evidence type="ECO:0000313" key="14">
    <source>
        <dbReference type="Proteomes" id="UP000317982"/>
    </source>
</evidence>
<dbReference type="SUPFAM" id="SSF143865">
    <property type="entry name" value="CorA soluble domain-like"/>
    <property type="match status" value="1"/>
</dbReference>
<dbReference type="InterPro" id="IPR045863">
    <property type="entry name" value="CorA_TM1_TM2"/>
</dbReference>
<evidence type="ECO:0000256" key="5">
    <source>
        <dbReference type="ARBA" id="ARBA00022692"/>
    </source>
</evidence>
<dbReference type="SUPFAM" id="SSF144083">
    <property type="entry name" value="Magnesium transport protein CorA, transmembrane region"/>
    <property type="match status" value="1"/>
</dbReference>
<dbReference type="FunFam" id="1.20.58.340:FF:000004">
    <property type="entry name" value="Magnesium transport protein CorA"/>
    <property type="match status" value="1"/>
</dbReference>
<dbReference type="InterPro" id="IPR002523">
    <property type="entry name" value="MgTranspt_CorA/ZnTranspt_ZntB"/>
</dbReference>
<reference evidence="13 14" key="1">
    <citation type="submission" date="2019-07" db="EMBL/GenBank/DDBJ databases">
        <title>Cryptosporangium phraense sp. nov., isolated from plant litter.</title>
        <authorList>
            <person name="Suriyachadkun C."/>
        </authorList>
    </citation>
    <scope>NUCLEOTIDE SEQUENCE [LARGE SCALE GENOMIC DNA]</scope>
    <source>
        <strain evidence="13 14">A-T 5661</strain>
    </source>
</reference>
<keyword evidence="9 12" id="KW-0472">Membrane</keyword>
<keyword evidence="14" id="KW-1185">Reference proteome</keyword>
<protein>
    <submittedName>
        <fullName evidence="13">Magnesium and cobalt transport protein CorA</fullName>
    </submittedName>
</protein>
<evidence type="ECO:0000256" key="10">
    <source>
        <dbReference type="ARBA" id="ARBA00034269"/>
    </source>
</evidence>
<comment type="similarity">
    <text evidence="2">Belongs to the CorA metal ion transporter (MIT) (TC 1.A.35) family.</text>
</comment>
<dbReference type="Pfam" id="PF01544">
    <property type="entry name" value="CorA"/>
    <property type="match status" value="1"/>
</dbReference>
<evidence type="ECO:0000256" key="3">
    <source>
        <dbReference type="ARBA" id="ARBA00022448"/>
    </source>
</evidence>
<keyword evidence="7 12" id="KW-1133">Transmembrane helix</keyword>
<dbReference type="Gene3D" id="3.30.460.20">
    <property type="entry name" value="CorA soluble domain-like"/>
    <property type="match status" value="1"/>
</dbReference>
<evidence type="ECO:0000256" key="9">
    <source>
        <dbReference type="ARBA" id="ARBA00023136"/>
    </source>
</evidence>
<evidence type="ECO:0000313" key="13">
    <source>
        <dbReference type="EMBL" id="TQS42424.1"/>
    </source>
</evidence>
<dbReference type="GO" id="GO:0015087">
    <property type="term" value="F:cobalt ion transmembrane transporter activity"/>
    <property type="evidence" value="ECO:0007669"/>
    <property type="project" value="TreeGrafter"/>
</dbReference>
<dbReference type="Gene3D" id="1.20.58.340">
    <property type="entry name" value="Magnesium transport protein CorA, transmembrane region"/>
    <property type="match status" value="2"/>
</dbReference>
<evidence type="ECO:0000256" key="1">
    <source>
        <dbReference type="ARBA" id="ARBA00004651"/>
    </source>
</evidence>
<dbReference type="GO" id="GO:0005886">
    <property type="term" value="C:plasma membrane"/>
    <property type="evidence" value="ECO:0007669"/>
    <property type="project" value="UniProtKB-SubCell"/>
</dbReference>
<evidence type="ECO:0000256" key="7">
    <source>
        <dbReference type="ARBA" id="ARBA00022989"/>
    </source>
</evidence>
<evidence type="ECO:0000256" key="12">
    <source>
        <dbReference type="SAM" id="Phobius"/>
    </source>
</evidence>
<dbReference type="EMBL" id="VIRS01000018">
    <property type="protein sequence ID" value="TQS42424.1"/>
    <property type="molecule type" value="Genomic_DNA"/>
</dbReference>
<proteinExistence type="inferred from homology"/>
<sequence>MHCVIYVDGAVKPIEGDLEAMLAALDGLTGSDFGWLSLWTPEADVLGRVASKLNLPPLAVEDALQAHQRAKVERYGDQTFVVLKTLTYTDATSAIETGEIELFLLANAVVTVSHGDQGDPIREARRRLDSSRKVFEHGAGAVVYELADAVVDSYMAIAGEVRTDVTQLELAVFAPERQDVTQRIYELKREVLEFREAVEPLEPVARAIMRGDTVLPGGNTPHFRDVADHVLQVNTQVRGFDDLITSILNAQLARTGAWQNEDMRKISAYAAIIAGPTLLAGIWGMNFEHMPELHWLVGYPLAVLLMLAVSSALYLVFRRNHWL</sequence>
<keyword evidence="4" id="KW-1003">Cell membrane</keyword>
<keyword evidence="3" id="KW-0813">Transport</keyword>
<organism evidence="13 14">
    <name type="scientific">Cryptosporangium phraense</name>
    <dbReference type="NCBI Taxonomy" id="2593070"/>
    <lineage>
        <taxon>Bacteria</taxon>
        <taxon>Bacillati</taxon>
        <taxon>Actinomycetota</taxon>
        <taxon>Actinomycetes</taxon>
        <taxon>Cryptosporangiales</taxon>
        <taxon>Cryptosporangiaceae</taxon>
        <taxon>Cryptosporangium</taxon>
    </lineage>
</organism>
<dbReference type="PANTHER" id="PTHR46494:SF1">
    <property type="entry name" value="CORA FAMILY METAL ION TRANSPORTER (EUROFUNG)"/>
    <property type="match status" value="1"/>
</dbReference>
<keyword evidence="6" id="KW-0460">Magnesium</keyword>
<name>A0A545AM77_9ACTN</name>
<dbReference type="GO" id="GO:0015095">
    <property type="term" value="F:magnesium ion transmembrane transporter activity"/>
    <property type="evidence" value="ECO:0007669"/>
    <property type="project" value="TreeGrafter"/>
</dbReference>
<dbReference type="InParanoid" id="A0A545AM77"/>
<feature type="transmembrane region" description="Helical" evidence="12">
    <location>
        <begin position="297"/>
        <end position="317"/>
    </location>
</feature>
<feature type="transmembrane region" description="Helical" evidence="12">
    <location>
        <begin position="266"/>
        <end position="285"/>
    </location>
</feature>
<dbReference type="GO" id="GO:0050897">
    <property type="term" value="F:cobalt ion binding"/>
    <property type="evidence" value="ECO:0007669"/>
    <property type="project" value="TreeGrafter"/>
</dbReference>
<comment type="caution">
    <text evidence="13">The sequence shown here is derived from an EMBL/GenBank/DDBJ whole genome shotgun (WGS) entry which is preliminary data.</text>
</comment>
<dbReference type="Proteomes" id="UP000317982">
    <property type="component" value="Unassembled WGS sequence"/>
</dbReference>
<dbReference type="GO" id="GO:0000287">
    <property type="term" value="F:magnesium ion binding"/>
    <property type="evidence" value="ECO:0007669"/>
    <property type="project" value="TreeGrafter"/>
</dbReference>
<accession>A0A545AM77</accession>
<evidence type="ECO:0000256" key="8">
    <source>
        <dbReference type="ARBA" id="ARBA00023065"/>
    </source>
</evidence>
<keyword evidence="5 12" id="KW-0812">Transmembrane</keyword>
<dbReference type="CDD" id="cd12830">
    <property type="entry name" value="MtCorA-like"/>
    <property type="match status" value="1"/>
</dbReference>
<comment type="function">
    <text evidence="11">Mediates influx of magnesium ions. Alternates between open and closed states. Activated by low cytoplasmic Mg(2+) levels. Inactive when cytoplasmic Mg(2+) levels are high.</text>
</comment>
<comment type="catalytic activity">
    <reaction evidence="10">
        <text>Mg(2+)(in) = Mg(2+)(out)</text>
        <dbReference type="Rhea" id="RHEA:29827"/>
        <dbReference type="ChEBI" id="CHEBI:18420"/>
    </reaction>
</comment>
<evidence type="ECO:0000256" key="6">
    <source>
        <dbReference type="ARBA" id="ARBA00022842"/>
    </source>
</evidence>
<dbReference type="PANTHER" id="PTHR46494">
    <property type="entry name" value="CORA FAMILY METAL ION TRANSPORTER (EUROFUNG)"/>
    <property type="match status" value="1"/>
</dbReference>
<dbReference type="InterPro" id="IPR045861">
    <property type="entry name" value="CorA_cytoplasmic_dom"/>
</dbReference>
<dbReference type="OrthoDB" id="9803416at2"/>
<gene>
    <name evidence="13" type="ORF">FL583_24250</name>
</gene>
<dbReference type="AlphaFoldDB" id="A0A545AM77"/>
<keyword evidence="8" id="KW-0406">Ion transport</keyword>